<organism evidence="8">
    <name type="scientific">hydrothermal vent metagenome</name>
    <dbReference type="NCBI Taxonomy" id="652676"/>
    <lineage>
        <taxon>unclassified sequences</taxon>
        <taxon>metagenomes</taxon>
        <taxon>ecological metagenomes</taxon>
    </lineage>
</organism>
<dbReference type="InterPro" id="IPR051258">
    <property type="entry name" value="Diverse_Substrate_Transporter"/>
</dbReference>
<keyword evidence="4 6" id="KW-1133">Transmembrane helix</keyword>
<evidence type="ECO:0000256" key="3">
    <source>
        <dbReference type="ARBA" id="ARBA00022692"/>
    </source>
</evidence>
<name>A0A3B0S5F6_9ZZZZ</name>
<keyword evidence="3 6" id="KW-0812">Transmembrane</keyword>
<feature type="transmembrane region" description="Helical" evidence="6">
    <location>
        <begin position="267"/>
        <end position="287"/>
    </location>
</feature>
<dbReference type="EMBL" id="UOEJ01000099">
    <property type="protein sequence ID" value="VAV98251.1"/>
    <property type="molecule type" value="Genomic_DNA"/>
</dbReference>
<reference evidence="8" key="1">
    <citation type="submission" date="2018-06" db="EMBL/GenBank/DDBJ databases">
        <authorList>
            <person name="Zhirakovskaya E."/>
        </authorList>
    </citation>
    <scope>NUCLEOTIDE SEQUENCE</scope>
</reference>
<evidence type="ECO:0000256" key="1">
    <source>
        <dbReference type="ARBA" id="ARBA00004651"/>
    </source>
</evidence>
<dbReference type="SUPFAM" id="SSF103481">
    <property type="entry name" value="Multidrug resistance efflux transporter EmrE"/>
    <property type="match status" value="2"/>
</dbReference>
<gene>
    <name evidence="8" type="ORF">MNBD_ALPHA01-533</name>
</gene>
<evidence type="ECO:0000313" key="8">
    <source>
        <dbReference type="EMBL" id="VAV98251.1"/>
    </source>
</evidence>
<dbReference type="InterPro" id="IPR000620">
    <property type="entry name" value="EamA_dom"/>
</dbReference>
<keyword evidence="5 6" id="KW-0472">Membrane</keyword>
<dbReference type="AlphaFoldDB" id="A0A3B0S5F6"/>
<evidence type="ECO:0000256" key="6">
    <source>
        <dbReference type="SAM" id="Phobius"/>
    </source>
</evidence>
<evidence type="ECO:0000256" key="4">
    <source>
        <dbReference type="ARBA" id="ARBA00022989"/>
    </source>
</evidence>
<feature type="domain" description="EamA" evidence="7">
    <location>
        <begin position="150"/>
        <end position="283"/>
    </location>
</feature>
<evidence type="ECO:0000259" key="7">
    <source>
        <dbReference type="Pfam" id="PF00892"/>
    </source>
</evidence>
<dbReference type="PANTHER" id="PTHR42920">
    <property type="entry name" value="OS03G0707200 PROTEIN-RELATED"/>
    <property type="match status" value="1"/>
</dbReference>
<feature type="transmembrane region" description="Helical" evidence="6">
    <location>
        <begin position="181"/>
        <end position="200"/>
    </location>
</feature>
<protein>
    <submittedName>
        <fullName evidence="8">Permease of the drug/metabolite transporter (DMT) superfamily</fullName>
    </submittedName>
</protein>
<dbReference type="PANTHER" id="PTHR42920:SF5">
    <property type="entry name" value="EAMA DOMAIN-CONTAINING PROTEIN"/>
    <property type="match status" value="1"/>
</dbReference>
<feature type="transmembrane region" description="Helical" evidence="6">
    <location>
        <begin position="153"/>
        <end position="169"/>
    </location>
</feature>
<evidence type="ECO:0000256" key="2">
    <source>
        <dbReference type="ARBA" id="ARBA00022475"/>
    </source>
</evidence>
<feature type="transmembrane region" description="Helical" evidence="6">
    <location>
        <begin position="212"/>
        <end position="230"/>
    </location>
</feature>
<accession>A0A3B0S5F6</accession>
<feature type="transmembrane region" description="Helical" evidence="6">
    <location>
        <begin position="34"/>
        <end position="52"/>
    </location>
</feature>
<evidence type="ECO:0000256" key="5">
    <source>
        <dbReference type="ARBA" id="ARBA00023136"/>
    </source>
</evidence>
<dbReference type="InterPro" id="IPR037185">
    <property type="entry name" value="EmrE-like"/>
</dbReference>
<proteinExistence type="predicted"/>
<keyword evidence="2" id="KW-1003">Cell membrane</keyword>
<comment type="subcellular location">
    <subcellularLocation>
        <location evidence="1">Cell membrane</location>
        <topology evidence="1">Multi-pass membrane protein</topology>
    </subcellularLocation>
</comment>
<sequence>MTITRANLVLLLAALIWGGSFIFQKAAMDHMGPFSFNAFRFLLGGLILLPLIGWRNRKNIKRHKTNPPALIKGAVAAGALIFMAAGFQQYGIQYTTIGNAGFITGLYIVFVPVISLFLGQRYGHGIWLAIAVAALGLYLLSGMNGFSMGRGDFLVLVGAFFWAFHVIVVDHMSDNHDQIEFAALQFFTCAALSYLAAIYSGDKALLLTLDEWKWVIVSGILAVGIGYTLQVIGQTVSPPAQAATIMSLEAVFAALAGYLYFGEILGTKALIGCALMFTGCLLTQYFPPKPHLTGRSKC</sequence>
<feature type="domain" description="EamA" evidence="7">
    <location>
        <begin position="6"/>
        <end position="141"/>
    </location>
</feature>
<dbReference type="Pfam" id="PF00892">
    <property type="entry name" value="EamA"/>
    <property type="match status" value="2"/>
</dbReference>
<feature type="transmembrane region" description="Helical" evidence="6">
    <location>
        <begin position="97"/>
        <end position="118"/>
    </location>
</feature>
<feature type="transmembrane region" description="Helical" evidence="6">
    <location>
        <begin position="125"/>
        <end position="141"/>
    </location>
</feature>
<dbReference type="GO" id="GO:0005886">
    <property type="term" value="C:plasma membrane"/>
    <property type="evidence" value="ECO:0007669"/>
    <property type="project" value="UniProtKB-SubCell"/>
</dbReference>
<feature type="transmembrane region" description="Helical" evidence="6">
    <location>
        <begin position="242"/>
        <end position="261"/>
    </location>
</feature>